<dbReference type="GO" id="GO:0005829">
    <property type="term" value="C:cytosol"/>
    <property type="evidence" value="ECO:0007669"/>
    <property type="project" value="TreeGrafter"/>
</dbReference>
<dbReference type="InterPro" id="IPR050807">
    <property type="entry name" value="TransReg_Diox_bact_type"/>
</dbReference>
<dbReference type="InterPro" id="IPR001387">
    <property type="entry name" value="Cro/C1-type_HTH"/>
</dbReference>
<gene>
    <name evidence="3" type="ORF">NCTC13098_07138</name>
</gene>
<evidence type="ECO:0000313" key="3">
    <source>
        <dbReference type="EMBL" id="VDR30665.1"/>
    </source>
</evidence>
<dbReference type="Proteomes" id="UP000274346">
    <property type="component" value="Chromosome"/>
</dbReference>
<name>A0A3P8KM17_RAOTE</name>
<evidence type="ECO:0000256" key="1">
    <source>
        <dbReference type="ARBA" id="ARBA00023125"/>
    </source>
</evidence>
<dbReference type="EMBL" id="LR131271">
    <property type="protein sequence ID" value="VDR30665.1"/>
    <property type="molecule type" value="Genomic_DNA"/>
</dbReference>
<dbReference type="AlphaFoldDB" id="A0A3P8KM17"/>
<dbReference type="KEGG" id="rtg:NCTC13098_07138"/>
<keyword evidence="1" id="KW-0238">DNA-binding</keyword>
<dbReference type="SUPFAM" id="SSF51182">
    <property type="entry name" value="RmlC-like cupins"/>
    <property type="match status" value="1"/>
</dbReference>
<reference evidence="3 4" key="1">
    <citation type="submission" date="2018-12" db="EMBL/GenBank/DDBJ databases">
        <authorList>
            <consortium name="Pathogen Informatics"/>
        </authorList>
    </citation>
    <scope>NUCLEOTIDE SEQUENCE [LARGE SCALE GENOMIC DNA]</scope>
    <source>
        <strain evidence="3 4">NCTC13098</strain>
    </source>
</reference>
<dbReference type="PROSITE" id="PS50943">
    <property type="entry name" value="HTH_CROC1"/>
    <property type="match status" value="1"/>
</dbReference>
<organism evidence="3 4">
    <name type="scientific">Raoultella terrigena</name>
    <name type="common">Klebsiella terrigena</name>
    <dbReference type="NCBI Taxonomy" id="577"/>
    <lineage>
        <taxon>Bacteria</taxon>
        <taxon>Pseudomonadati</taxon>
        <taxon>Pseudomonadota</taxon>
        <taxon>Gammaproteobacteria</taxon>
        <taxon>Enterobacterales</taxon>
        <taxon>Enterobacteriaceae</taxon>
        <taxon>Klebsiella/Raoultella group</taxon>
        <taxon>Raoultella</taxon>
    </lineage>
</organism>
<dbReference type="SMART" id="SM00530">
    <property type="entry name" value="HTH_XRE"/>
    <property type="match status" value="1"/>
</dbReference>
<dbReference type="PANTHER" id="PTHR46797:SF1">
    <property type="entry name" value="METHYLPHOSPHONATE SYNTHASE"/>
    <property type="match status" value="1"/>
</dbReference>
<dbReference type="Pfam" id="PF07883">
    <property type="entry name" value="Cupin_2"/>
    <property type="match status" value="1"/>
</dbReference>
<evidence type="ECO:0000313" key="4">
    <source>
        <dbReference type="Proteomes" id="UP000274346"/>
    </source>
</evidence>
<evidence type="ECO:0000259" key="2">
    <source>
        <dbReference type="PROSITE" id="PS50943"/>
    </source>
</evidence>
<dbReference type="GO" id="GO:0003677">
    <property type="term" value="F:DNA binding"/>
    <property type="evidence" value="ECO:0007669"/>
    <property type="project" value="UniProtKB-KW"/>
</dbReference>
<protein>
    <submittedName>
        <fullName evidence="3">Conjugal transfer protein TrbA</fullName>
    </submittedName>
</protein>
<dbReference type="SUPFAM" id="SSF47413">
    <property type="entry name" value="lambda repressor-like DNA-binding domains"/>
    <property type="match status" value="1"/>
</dbReference>
<dbReference type="Pfam" id="PF01381">
    <property type="entry name" value="HTH_3"/>
    <property type="match status" value="1"/>
</dbReference>
<dbReference type="GO" id="GO:0003700">
    <property type="term" value="F:DNA-binding transcription factor activity"/>
    <property type="evidence" value="ECO:0007669"/>
    <property type="project" value="TreeGrafter"/>
</dbReference>
<dbReference type="PANTHER" id="PTHR46797">
    <property type="entry name" value="HTH-TYPE TRANSCRIPTIONAL REGULATOR"/>
    <property type="match status" value="1"/>
</dbReference>
<dbReference type="Gene3D" id="2.60.120.10">
    <property type="entry name" value="Jelly Rolls"/>
    <property type="match status" value="1"/>
</dbReference>
<proteinExistence type="predicted"/>
<dbReference type="InterPro" id="IPR010982">
    <property type="entry name" value="Lambda_DNA-bd_dom_sf"/>
</dbReference>
<dbReference type="CDD" id="cd02209">
    <property type="entry name" value="cupin_XRE_C"/>
    <property type="match status" value="1"/>
</dbReference>
<sequence length="204" mass="22237">MNATLSTFKSNESFYIKNAEPCMTQPISLIARSLVRERSRTGLSLAEVARRAGIAKSTLSQLESGNGNPSLETLWALCVALDIPFARLLEPQAQKTQVLRRGEGTKVVAEQAHYQAILLAACPPGARRDIYLLLTQPGADRISHPHPPGSIEHIIVTQGRARVGLTEAPEELGTGDYICYPADREHLFQALEPDTQAILVAEQS</sequence>
<dbReference type="InterPro" id="IPR014710">
    <property type="entry name" value="RmlC-like_jellyroll"/>
</dbReference>
<dbReference type="InterPro" id="IPR011051">
    <property type="entry name" value="RmlC_Cupin_sf"/>
</dbReference>
<feature type="domain" description="HTH cro/C1-type" evidence="2">
    <location>
        <begin position="34"/>
        <end position="88"/>
    </location>
</feature>
<accession>A0A3P8KM17</accession>
<dbReference type="CDD" id="cd00093">
    <property type="entry name" value="HTH_XRE"/>
    <property type="match status" value="1"/>
</dbReference>
<dbReference type="InterPro" id="IPR013096">
    <property type="entry name" value="Cupin_2"/>
</dbReference>
<dbReference type="Gene3D" id="1.10.260.40">
    <property type="entry name" value="lambda repressor-like DNA-binding domains"/>
    <property type="match status" value="1"/>
</dbReference>